<evidence type="ECO:0000256" key="17">
    <source>
        <dbReference type="ARBA" id="ARBA00042947"/>
    </source>
</evidence>
<dbReference type="InterPro" id="IPR000538">
    <property type="entry name" value="Link_dom"/>
</dbReference>
<dbReference type="InterPro" id="IPR035976">
    <property type="entry name" value="Sushi/SCR/CCP_sf"/>
</dbReference>
<dbReference type="InterPro" id="IPR000436">
    <property type="entry name" value="Sushi_SCR_CCP_dom"/>
</dbReference>
<evidence type="ECO:0000259" key="25">
    <source>
        <dbReference type="PROSITE" id="PS50923"/>
    </source>
</evidence>
<feature type="disulfide bond" evidence="20">
    <location>
        <begin position="186"/>
        <end position="207"/>
    </location>
</feature>
<keyword evidence="3" id="KW-0964">Secreted</keyword>
<evidence type="ECO:0000259" key="23">
    <source>
        <dbReference type="PROSITE" id="PS50041"/>
    </source>
</evidence>
<comment type="caution">
    <text evidence="18">Lacks conserved residue(s) required for the propagation of feature annotation.</text>
</comment>
<dbReference type="PROSITE" id="PS01241">
    <property type="entry name" value="LINK_1"/>
    <property type="match status" value="4"/>
</dbReference>
<evidence type="ECO:0000256" key="1">
    <source>
        <dbReference type="ARBA" id="ARBA00004498"/>
    </source>
</evidence>
<dbReference type="FunFam" id="3.10.100.10:FF:000003">
    <property type="entry name" value="Versican core protein"/>
    <property type="match status" value="1"/>
</dbReference>
<evidence type="ECO:0000313" key="27">
    <source>
        <dbReference type="Proteomes" id="UP000808372"/>
    </source>
</evidence>
<feature type="region of interest" description="Disordered" evidence="21">
    <location>
        <begin position="808"/>
        <end position="841"/>
    </location>
</feature>
<dbReference type="PROSITE" id="PS50041">
    <property type="entry name" value="C_TYPE_LECTIN_2"/>
    <property type="match status" value="1"/>
</dbReference>
<feature type="disulfide bond" evidence="18">
    <location>
        <begin position="1306"/>
        <end position="1316"/>
    </location>
</feature>
<comment type="similarity">
    <text evidence="2">Belongs to the aggrecan/versican proteoglycan family.</text>
</comment>
<dbReference type="InterPro" id="IPR013106">
    <property type="entry name" value="Ig_V-set"/>
</dbReference>
<feature type="compositionally biased region" description="Low complexity" evidence="21">
    <location>
        <begin position="1069"/>
        <end position="1079"/>
    </location>
</feature>
<evidence type="ECO:0000256" key="19">
    <source>
        <dbReference type="PROSITE-ProRule" id="PRU00302"/>
    </source>
</evidence>
<keyword evidence="11" id="KW-0106">Calcium</keyword>
<keyword evidence="15" id="KW-0393">Immunoglobulin domain</keyword>
<evidence type="ECO:0000256" key="21">
    <source>
        <dbReference type="SAM" id="MobiDB-lite"/>
    </source>
</evidence>
<dbReference type="PROSITE" id="PS50963">
    <property type="entry name" value="LINK_2"/>
    <property type="match status" value="4"/>
</dbReference>
<dbReference type="GO" id="GO:0002052">
    <property type="term" value="P:positive regulation of neuroblast proliferation"/>
    <property type="evidence" value="ECO:0007669"/>
    <property type="project" value="TreeGrafter"/>
</dbReference>
<dbReference type="PANTHER" id="PTHR22804">
    <property type="entry name" value="AGGRECAN/VERSICAN PROTEOGLYCAN"/>
    <property type="match status" value="1"/>
</dbReference>
<dbReference type="PROSITE" id="PS00290">
    <property type="entry name" value="IG_MHC"/>
    <property type="match status" value="1"/>
</dbReference>
<dbReference type="InterPro" id="IPR000742">
    <property type="entry name" value="EGF"/>
</dbReference>
<dbReference type="Gene3D" id="3.10.100.10">
    <property type="entry name" value="Mannose-Binding Protein A, subunit A"/>
    <property type="match status" value="5"/>
</dbReference>
<dbReference type="PROSITE" id="PS50026">
    <property type="entry name" value="EGF_3"/>
    <property type="match status" value="2"/>
</dbReference>
<dbReference type="SMART" id="SM00406">
    <property type="entry name" value="IGv"/>
    <property type="match status" value="1"/>
</dbReference>
<feature type="compositionally biased region" description="Polar residues" evidence="21">
    <location>
        <begin position="1215"/>
        <end position="1224"/>
    </location>
</feature>
<dbReference type="FunFam" id="2.10.70.10:FF:000003">
    <property type="entry name" value="Versican core protein"/>
    <property type="match status" value="1"/>
</dbReference>
<feature type="domain" description="Link" evidence="26">
    <location>
        <begin position="569"/>
        <end position="664"/>
    </location>
</feature>
<keyword evidence="7" id="KW-0479">Metal-binding</keyword>
<keyword evidence="27" id="KW-1185">Reference proteome</keyword>
<feature type="non-terminal residue" evidence="28">
    <location>
        <position position="1"/>
    </location>
</feature>
<evidence type="ECO:0000256" key="7">
    <source>
        <dbReference type="ARBA" id="ARBA00022723"/>
    </source>
</evidence>
<dbReference type="SMART" id="SM00409">
    <property type="entry name" value="IG"/>
    <property type="match status" value="1"/>
</dbReference>
<keyword evidence="5 18" id="KW-0245">EGF-like domain</keyword>
<dbReference type="Pfam" id="PF00193">
    <property type="entry name" value="Xlink"/>
    <property type="match status" value="4"/>
</dbReference>
<dbReference type="GO" id="GO:0005615">
    <property type="term" value="C:extracellular space"/>
    <property type="evidence" value="ECO:0007669"/>
    <property type="project" value="TreeGrafter"/>
</dbReference>
<evidence type="ECO:0000259" key="26">
    <source>
        <dbReference type="PROSITE" id="PS50963"/>
    </source>
</evidence>
<dbReference type="CDD" id="cd00054">
    <property type="entry name" value="EGF_CA"/>
    <property type="match status" value="1"/>
</dbReference>
<evidence type="ECO:0000256" key="12">
    <source>
        <dbReference type="ARBA" id="ARBA00022974"/>
    </source>
</evidence>
<sequence length="1568" mass="165826">VSISLPSSPPDPEDTLSVSVPLELPQRPLLGSTLVLPCYFQDHTVHDPGAPTIAPLSHRIKWSRVTKERVSVILVAMDGEVKVEEDYLDRVHMVGYPQTPTDASIKITELRSNDTGTYRCEVQHGIEDNHDTVDVLVQGIVFHYRAITTRYTLTFEKAKAACIQNSAVIATPEQLQAAYDDGFHQCDAGWLSDQTVRYPIHDPRENCYGDKDEFPGVRTYGVRDVNETYDVYCFAEKMTGSVFYSASVAKFTYSEAEEQCSKQGALLATTGQLYLAWQAGLDVCNAGWLGDRSVRYPINVRRPQCGGGLLGVRTVYLHVNQTGYPLPESRYDAYCYTETDEEGSGMVVPTEAGSGVLSVATVTQGPPELFYRNMTTESEALGEDLATQKPTSVDFTFGTELPLPQPPSVTELPLPQPPSVTELPQPPSVTELPQPPSVTELPQPPSVTELPQLPSVTELPLPQPPSVTELPLPQPPSVTELPLPQPPSVTELPLPQPPSVTELPLPQPPSVTELLLPQPPGVTELLLPQPPSVRELVVDVVGRVTARPDVGSEIGEGSGSGYLFSATGVVFHYRAGSSRYAFTFVEAQLACQSVGASIATPEQLQAAYEAGYNQCDAGWLLDQTVRYPIVSPLEKCPGDLETLPGVRSYGLRPADEHYDVYCYVDRLRGDVFHAGSSEGFTYDGALAHCQELNATLASTGQLYAAWRQGLDKCRAGWLIDRSVRYPITNPRVACGAGKAGVYTVYTHNNQTGFPDLYSRYDAYCFKVDILLLANETGLNITEIEESLVNLTSITDLLRPVLPSITPPISVESSGSAEIPSGSSGLSSEDPSGSGLSGDGSGITVTFSSGSGSVLSGLGSGGPQEAGEGITGILTFPSEMGLGMFSGSEFLSGWGSGSGVSSEESGSSSDSSSSSGESGGWSGMSSGSSSSSSEEFSGFPSGFFPSGGSSGHSGEESGSGDTQVLLIDGKLMEVSTSHTHKEKELGGGGLEFSGSASGSSGSGFFPDVTFLGSGFTDLTGSASGEQEASGSLHYGSGSGDISGSASGSSGSGFFPSVNFFGSGFTDLTGSASGEQEASGSLHYGSGSGDISGSASGSSGSGFFPGVTFLGSGFTDLTGSASGEQEASGSLHYGYGAGRGGYASGFGTSGFPSGDMSGISRSSTSDEEDSAVTFLTNDFMTEVSKATTVSMELGAGPVQFSGQGSGSHTGNGADHPTQASGVSSGAHSGDLLPVVLSSPPSNRELMEGTEGPEEAMAGGAELGETTSEFYMTFAPNLAPAGLAAPAISLQTPAVMEEPSSEEGIPNPCDPNPCGAGSCSVEDGVGLCQCPPGKVGEGCQYEVDVCHSNPCANGATCVENADSYKCLCLPSYGGDRCEIDEQDCEEGWTKFQGNCYLHFPERETWLDAEQRCRDLSAHLVSIITPEEQHFVNSNGQDYQWIGLNDKTVENDFRWIDGTPLQFENWRPNQPDNYFNSGEDCVVMIWHENGQWNDVPCNYHLPFTCKTGPVYCGAPPEVENAKMFGSRREQYTVGSIIRYQCNPGLLQRHLPVVRCMADGQWEKPQVECMGGE</sequence>
<organism evidence="27 28">
    <name type="scientific">Salvelinus namaycush</name>
    <name type="common">Lake trout</name>
    <name type="synonym">Salmo namaycush</name>
    <dbReference type="NCBI Taxonomy" id="8040"/>
    <lineage>
        <taxon>Eukaryota</taxon>
        <taxon>Metazoa</taxon>
        <taxon>Chordata</taxon>
        <taxon>Craniata</taxon>
        <taxon>Vertebrata</taxon>
        <taxon>Euteleostomi</taxon>
        <taxon>Actinopterygii</taxon>
        <taxon>Neopterygii</taxon>
        <taxon>Teleostei</taxon>
        <taxon>Protacanthopterygii</taxon>
        <taxon>Salmoniformes</taxon>
        <taxon>Salmonidae</taxon>
        <taxon>Salmoninae</taxon>
        <taxon>Salvelinus</taxon>
    </lineage>
</organism>
<dbReference type="GO" id="GO:0001501">
    <property type="term" value="P:skeletal system development"/>
    <property type="evidence" value="ECO:0007669"/>
    <property type="project" value="TreeGrafter"/>
</dbReference>
<dbReference type="PRINTS" id="PR01265">
    <property type="entry name" value="LINKMODULE"/>
</dbReference>
<dbReference type="GO" id="GO:0005509">
    <property type="term" value="F:calcium ion binding"/>
    <property type="evidence" value="ECO:0007669"/>
    <property type="project" value="InterPro"/>
</dbReference>
<feature type="domain" description="Sushi" evidence="25">
    <location>
        <begin position="1506"/>
        <end position="1566"/>
    </location>
</feature>
<feature type="region of interest" description="Disordered" evidence="21">
    <location>
        <begin position="1194"/>
        <end position="1229"/>
    </location>
</feature>
<dbReference type="PANTHER" id="PTHR22804:SF60">
    <property type="entry name" value="AGGRECAN A"/>
    <property type="match status" value="1"/>
</dbReference>
<dbReference type="PROSITE" id="PS50835">
    <property type="entry name" value="IG_LIKE"/>
    <property type="match status" value="1"/>
</dbReference>
<dbReference type="PROSITE" id="PS00615">
    <property type="entry name" value="C_TYPE_LECTIN_1"/>
    <property type="match status" value="1"/>
</dbReference>
<evidence type="ECO:0000256" key="13">
    <source>
        <dbReference type="ARBA" id="ARBA00023157"/>
    </source>
</evidence>
<feature type="compositionally biased region" description="Low complexity" evidence="21">
    <location>
        <begin position="922"/>
        <end position="946"/>
    </location>
</feature>
<evidence type="ECO:0000256" key="14">
    <source>
        <dbReference type="ARBA" id="ARBA00023180"/>
    </source>
</evidence>
<keyword evidence="9" id="KW-0430">Lectin</keyword>
<keyword evidence="4" id="KW-0272">Extracellular matrix</keyword>
<dbReference type="SUPFAM" id="SSF56436">
    <property type="entry name" value="C-type lectin-like"/>
    <property type="match status" value="5"/>
</dbReference>
<dbReference type="SMART" id="SM00445">
    <property type="entry name" value="LINK"/>
    <property type="match status" value="4"/>
</dbReference>
<dbReference type="FunFam" id="3.10.100.10:FF:000002">
    <property type="entry name" value="Hyaluronan proteoglycan link protein 1"/>
    <property type="match status" value="2"/>
</dbReference>
<dbReference type="FunFam" id="3.10.100.10:FF:000011">
    <property type="entry name" value="Aggrecan core protein"/>
    <property type="match status" value="1"/>
</dbReference>
<evidence type="ECO:0000256" key="15">
    <source>
        <dbReference type="ARBA" id="ARBA00023319"/>
    </source>
</evidence>
<feature type="compositionally biased region" description="Low complexity" evidence="21">
    <location>
        <begin position="898"/>
        <end position="915"/>
    </location>
</feature>
<evidence type="ECO:0000256" key="16">
    <source>
        <dbReference type="ARBA" id="ARBA00039399"/>
    </source>
</evidence>
<evidence type="ECO:0000256" key="11">
    <source>
        <dbReference type="ARBA" id="ARBA00022837"/>
    </source>
</evidence>
<dbReference type="InterPro" id="IPR016187">
    <property type="entry name" value="CTDL_fold"/>
</dbReference>
<feature type="domain" description="Link" evidence="26">
    <location>
        <begin position="140"/>
        <end position="235"/>
    </location>
</feature>
<dbReference type="SUPFAM" id="SSF48726">
    <property type="entry name" value="Immunoglobulin"/>
    <property type="match status" value="1"/>
</dbReference>
<evidence type="ECO:0000256" key="4">
    <source>
        <dbReference type="ARBA" id="ARBA00022530"/>
    </source>
</evidence>
<dbReference type="PROSITE" id="PS00022">
    <property type="entry name" value="EGF_1"/>
    <property type="match status" value="2"/>
</dbReference>
<dbReference type="Gene3D" id="2.60.40.10">
    <property type="entry name" value="Immunoglobulins"/>
    <property type="match status" value="1"/>
</dbReference>
<dbReference type="FunFam" id="3.10.100.10:FF:000009">
    <property type="entry name" value="Aggrecan core protein"/>
    <property type="match status" value="1"/>
</dbReference>
<proteinExistence type="inferred from homology"/>
<dbReference type="Pfam" id="PF00084">
    <property type="entry name" value="Sushi"/>
    <property type="match status" value="1"/>
</dbReference>
<dbReference type="PROSITE" id="PS50923">
    <property type="entry name" value="SUSHI"/>
    <property type="match status" value="1"/>
</dbReference>
<name>A0A8U0R546_SALNM</name>
<accession>A0A8U0R546</accession>
<feature type="domain" description="EGF-like" evidence="22">
    <location>
        <begin position="1302"/>
        <end position="1337"/>
    </location>
</feature>
<dbReference type="SUPFAM" id="SSF57535">
    <property type="entry name" value="Complement control module/SCR domain"/>
    <property type="match status" value="1"/>
</dbReference>
<keyword evidence="8" id="KW-0732">Signal</keyword>
<dbReference type="Pfam" id="PF00059">
    <property type="entry name" value="Lectin_C"/>
    <property type="match status" value="1"/>
</dbReference>
<feature type="region of interest" description="Disordered" evidence="21">
    <location>
        <begin position="1019"/>
        <end position="1040"/>
    </location>
</feature>
<keyword evidence="13 18" id="KW-1015">Disulfide bond</keyword>
<dbReference type="GO" id="GO:0010001">
    <property type="term" value="P:glial cell differentiation"/>
    <property type="evidence" value="ECO:0007669"/>
    <property type="project" value="TreeGrafter"/>
</dbReference>
<dbReference type="InterPro" id="IPR001881">
    <property type="entry name" value="EGF-like_Ca-bd_dom"/>
</dbReference>
<dbReference type="Proteomes" id="UP000808372">
    <property type="component" value="Chromosome 1"/>
</dbReference>
<dbReference type="PRINTS" id="PR01217">
    <property type="entry name" value="PRICHEXTENSN"/>
</dbReference>
<dbReference type="InterPro" id="IPR036179">
    <property type="entry name" value="Ig-like_dom_sf"/>
</dbReference>
<feature type="disulfide bond" evidence="20">
    <location>
        <begin position="615"/>
        <end position="636"/>
    </location>
</feature>
<feature type="compositionally biased region" description="Low complexity" evidence="21">
    <location>
        <begin position="812"/>
        <end position="833"/>
    </location>
</feature>
<feature type="domain" description="Ig-like" evidence="24">
    <location>
        <begin position="12"/>
        <end position="136"/>
    </location>
</feature>
<evidence type="ECO:0000256" key="10">
    <source>
        <dbReference type="ARBA" id="ARBA00022737"/>
    </source>
</evidence>
<comment type="subcellular location">
    <subcellularLocation>
        <location evidence="1">Secreted</location>
        <location evidence="1">Extracellular space</location>
        <location evidence="1">Extracellular matrix</location>
    </subcellularLocation>
</comment>
<evidence type="ECO:0000256" key="18">
    <source>
        <dbReference type="PROSITE-ProRule" id="PRU00076"/>
    </source>
</evidence>
<gene>
    <name evidence="28" type="primary">LOC120052877</name>
</gene>
<reference evidence="28" key="1">
    <citation type="submission" date="2025-08" db="UniProtKB">
        <authorList>
            <consortium name="RefSeq"/>
        </authorList>
    </citation>
    <scope>IDENTIFICATION</scope>
    <source>
        <tissue evidence="28">White muscle</tissue>
    </source>
</reference>
<dbReference type="RefSeq" id="XP_038856003.1">
    <property type="nucleotide sequence ID" value="XM_039000075.1"/>
</dbReference>
<dbReference type="GO" id="GO:0072534">
    <property type="term" value="C:perineuronal net"/>
    <property type="evidence" value="ECO:0007669"/>
    <property type="project" value="TreeGrafter"/>
</dbReference>
<dbReference type="InterPro" id="IPR007110">
    <property type="entry name" value="Ig-like_dom"/>
</dbReference>
<dbReference type="InterPro" id="IPR001304">
    <property type="entry name" value="C-type_lectin-like"/>
</dbReference>
<feature type="disulfide bond" evidence="20">
    <location>
        <begin position="713"/>
        <end position="734"/>
    </location>
</feature>
<dbReference type="InterPro" id="IPR033987">
    <property type="entry name" value="CSPG_CTLD"/>
</dbReference>
<evidence type="ECO:0000259" key="24">
    <source>
        <dbReference type="PROSITE" id="PS50835"/>
    </source>
</evidence>
<feature type="compositionally biased region" description="Low complexity" evidence="21">
    <location>
        <begin position="1019"/>
        <end position="1030"/>
    </location>
</feature>
<dbReference type="CDD" id="cd00033">
    <property type="entry name" value="CCP"/>
    <property type="match status" value="1"/>
</dbReference>
<keyword evidence="6 19" id="KW-0768">Sushi</keyword>
<feature type="disulfide bond" evidence="20">
    <location>
        <begin position="284"/>
        <end position="305"/>
    </location>
</feature>
<evidence type="ECO:0000256" key="6">
    <source>
        <dbReference type="ARBA" id="ARBA00022659"/>
    </source>
</evidence>
<evidence type="ECO:0000256" key="9">
    <source>
        <dbReference type="ARBA" id="ARBA00022734"/>
    </source>
</evidence>
<dbReference type="InterPro" id="IPR018378">
    <property type="entry name" value="C-type_lectin_CS"/>
</dbReference>
<keyword evidence="14" id="KW-0325">Glycoprotein</keyword>
<dbReference type="CDD" id="cd03517">
    <property type="entry name" value="Link_domain_CSPGs_modules_1_3"/>
    <property type="match status" value="2"/>
</dbReference>
<evidence type="ECO:0000256" key="2">
    <source>
        <dbReference type="ARBA" id="ARBA00006838"/>
    </source>
</evidence>
<dbReference type="KEGG" id="snh:120052877"/>
<feature type="region of interest" description="Disordered" evidence="21">
    <location>
        <begin position="975"/>
        <end position="995"/>
    </location>
</feature>
<dbReference type="Pfam" id="PF00008">
    <property type="entry name" value="EGF"/>
    <property type="match status" value="1"/>
</dbReference>
<dbReference type="SMART" id="SM00181">
    <property type="entry name" value="EGF"/>
    <property type="match status" value="2"/>
</dbReference>
<dbReference type="FunFam" id="2.10.25.10:FF:000006">
    <property type="entry name" value="Versican core protein-like isoform 1"/>
    <property type="match status" value="1"/>
</dbReference>
<feature type="region of interest" description="Disordered" evidence="21">
    <location>
        <begin position="1069"/>
        <end position="1089"/>
    </location>
</feature>
<dbReference type="InterPro" id="IPR013783">
    <property type="entry name" value="Ig-like_fold"/>
</dbReference>
<evidence type="ECO:0000259" key="22">
    <source>
        <dbReference type="PROSITE" id="PS50026"/>
    </source>
</evidence>
<dbReference type="CDD" id="cd03520">
    <property type="entry name" value="Link_domain_CSPGs_modules_2_4"/>
    <property type="match status" value="2"/>
</dbReference>
<dbReference type="SMART" id="SM00034">
    <property type="entry name" value="CLECT"/>
    <property type="match status" value="1"/>
</dbReference>
<feature type="domain" description="Link" evidence="26">
    <location>
        <begin position="670"/>
        <end position="766"/>
    </location>
</feature>
<dbReference type="GO" id="GO:0007417">
    <property type="term" value="P:central nervous system development"/>
    <property type="evidence" value="ECO:0007669"/>
    <property type="project" value="TreeGrafter"/>
</dbReference>
<feature type="domain" description="Link" evidence="26">
    <location>
        <begin position="240"/>
        <end position="337"/>
    </location>
</feature>
<evidence type="ECO:0000256" key="5">
    <source>
        <dbReference type="ARBA" id="ARBA00022536"/>
    </source>
</evidence>
<dbReference type="Pfam" id="PF07686">
    <property type="entry name" value="V-set"/>
    <property type="match status" value="1"/>
</dbReference>
<dbReference type="SMART" id="SM00179">
    <property type="entry name" value="EGF_CA"/>
    <property type="match status" value="1"/>
</dbReference>
<evidence type="ECO:0000256" key="8">
    <source>
        <dbReference type="ARBA" id="ARBA00022729"/>
    </source>
</evidence>
<dbReference type="InterPro" id="IPR050691">
    <property type="entry name" value="Hyaluronan_bind_Proteoglycan"/>
</dbReference>
<feature type="domain" description="EGF-like" evidence="22">
    <location>
        <begin position="1339"/>
        <end position="1375"/>
    </location>
</feature>
<keyword evidence="12" id="KW-0654">Proteoglycan</keyword>
<dbReference type="InterPro" id="IPR003006">
    <property type="entry name" value="Ig/MHC_CS"/>
</dbReference>
<keyword evidence="10" id="KW-0677">Repeat</keyword>
<dbReference type="GO" id="GO:0007155">
    <property type="term" value="P:cell adhesion"/>
    <property type="evidence" value="ECO:0007669"/>
    <property type="project" value="InterPro"/>
</dbReference>
<feature type="disulfide bond" evidence="19">
    <location>
        <begin position="1537"/>
        <end position="1564"/>
    </location>
</feature>
<feature type="domain" description="C-type lectin" evidence="23">
    <location>
        <begin position="1388"/>
        <end position="1502"/>
    </location>
</feature>
<dbReference type="GeneID" id="120052877"/>
<dbReference type="GO" id="GO:0045202">
    <property type="term" value="C:synapse"/>
    <property type="evidence" value="ECO:0007669"/>
    <property type="project" value="TreeGrafter"/>
</dbReference>
<dbReference type="GO" id="GO:0005540">
    <property type="term" value="F:hyaluronic acid binding"/>
    <property type="evidence" value="ECO:0007669"/>
    <property type="project" value="InterPro"/>
</dbReference>
<protein>
    <recommendedName>
        <fullName evidence="16">Aggrecan core protein</fullName>
    </recommendedName>
    <alternativeName>
        <fullName evidence="17">Cartilage-specific proteoglycan core protein</fullName>
    </alternativeName>
</protein>
<evidence type="ECO:0000256" key="20">
    <source>
        <dbReference type="PROSITE-ProRule" id="PRU00323"/>
    </source>
</evidence>
<feature type="disulfide bond" evidence="18">
    <location>
        <begin position="1365"/>
        <end position="1374"/>
    </location>
</feature>
<evidence type="ECO:0000256" key="3">
    <source>
        <dbReference type="ARBA" id="ARBA00022525"/>
    </source>
</evidence>
<dbReference type="SMART" id="SM00032">
    <property type="entry name" value="CCP"/>
    <property type="match status" value="1"/>
</dbReference>
<feature type="region of interest" description="Disordered" evidence="21">
    <location>
        <begin position="395"/>
        <end position="510"/>
    </location>
</feature>
<dbReference type="Gene3D" id="2.10.70.10">
    <property type="entry name" value="Complement Module, domain 1"/>
    <property type="match status" value="1"/>
</dbReference>
<evidence type="ECO:0000313" key="28">
    <source>
        <dbReference type="RefSeq" id="XP_038856003.1"/>
    </source>
</evidence>
<dbReference type="InterPro" id="IPR016186">
    <property type="entry name" value="C-type_lectin-like/link_sf"/>
</dbReference>
<feature type="region of interest" description="Disordered" evidence="21">
    <location>
        <begin position="893"/>
        <end position="960"/>
    </location>
</feature>
<feature type="disulfide bond" evidence="18">
    <location>
        <begin position="1327"/>
        <end position="1336"/>
    </location>
</feature>
<dbReference type="InterPro" id="IPR003599">
    <property type="entry name" value="Ig_sub"/>
</dbReference>
<dbReference type="CDD" id="cd03588">
    <property type="entry name" value="CLECT_CSPGs"/>
    <property type="match status" value="1"/>
</dbReference>
<dbReference type="GO" id="GO:0030246">
    <property type="term" value="F:carbohydrate binding"/>
    <property type="evidence" value="ECO:0007669"/>
    <property type="project" value="UniProtKB-KW"/>
</dbReference>
<dbReference type="Gene3D" id="2.10.25.10">
    <property type="entry name" value="Laminin"/>
    <property type="match status" value="1"/>
</dbReference>
<feature type="disulfide bond" evidence="19">
    <location>
        <begin position="1508"/>
        <end position="1551"/>
    </location>
</feature>